<keyword evidence="1" id="KW-0472">Membrane</keyword>
<dbReference type="EMBL" id="JACHJQ010000002">
    <property type="protein sequence ID" value="MBB4905312.1"/>
    <property type="molecule type" value="Genomic_DNA"/>
</dbReference>
<evidence type="ECO:0000256" key="1">
    <source>
        <dbReference type="SAM" id="Phobius"/>
    </source>
</evidence>
<protein>
    <submittedName>
        <fullName evidence="2">Uncharacterized protein</fullName>
    </submittedName>
</protein>
<name>A0A7W7Q1J8_9PSEU</name>
<proteinExistence type="predicted"/>
<gene>
    <name evidence="2" type="ORF">FHR82_001529</name>
</gene>
<keyword evidence="1" id="KW-0812">Transmembrane</keyword>
<keyword evidence="3" id="KW-1185">Reference proteome</keyword>
<dbReference type="PROSITE" id="PS51257">
    <property type="entry name" value="PROKAR_LIPOPROTEIN"/>
    <property type="match status" value="1"/>
</dbReference>
<keyword evidence="1" id="KW-1133">Transmembrane helix</keyword>
<reference evidence="2 3" key="1">
    <citation type="submission" date="2020-08" db="EMBL/GenBank/DDBJ databases">
        <title>Genomic Encyclopedia of Type Strains, Phase III (KMG-III): the genomes of soil and plant-associated and newly described type strains.</title>
        <authorList>
            <person name="Whitman W."/>
        </authorList>
    </citation>
    <scope>NUCLEOTIDE SEQUENCE [LARGE SCALE GENOMIC DNA]</scope>
    <source>
        <strain evidence="2 3">CECT 8960</strain>
    </source>
</reference>
<accession>A0A7W7Q1J8</accession>
<comment type="caution">
    <text evidence="2">The sequence shown here is derived from an EMBL/GenBank/DDBJ whole genome shotgun (WGS) entry which is preliminary data.</text>
</comment>
<dbReference type="AlphaFoldDB" id="A0A7W7Q1J8"/>
<feature type="transmembrane region" description="Helical" evidence="1">
    <location>
        <begin position="20"/>
        <end position="45"/>
    </location>
</feature>
<dbReference type="Proteomes" id="UP000520767">
    <property type="component" value="Unassembled WGS sequence"/>
</dbReference>
<evidence type="ECO:0000313" key="2">
    <source>
        <dbReference type="EMBL" id="MBB4905312.1"/>
    </source>
</evidence>
<organism evidence="2 3">
    <name type="scientific">Actinophytocola algeriensis</name>
    <dbReference type="NCBI Taxonomy" id="1768010"/>
    <lineage>
        <taxon>Bacteria</taxon>
        <taxon>Bacillati</taxon>
        <taxon>Actinomycetota</taxon>
        <taxon>Actinomycetes</taxon>
        <taxon>Pseudonocardiales</taxon>
        <taxon>Pseudonocardiaceae</taxon>
    </lineage>
</organism>
<dbReference type="RefSeq" id="WP_184809570.1">
    <property type="nucleotide sequence ID" value="NZ_JACHJQ010000002.1"/>
</dbReference>
<evidence type="ECO:0000313" key="3">
    <source>
        <dbReference type="Proteomes" id="UP000520767"/>
    </source>
</evidence>
<sequence>MQTVKGADTFGRHSRRWSAVIPGVAGVAVVLGGCVYVTAAITVLAG</sequence>